<organism evidence="5 6">
    <name type="scientific">Azoarcus taiwanensis</name>
    <dbReference type="NCBI Taxonomy" id="666964"/>
    <lineage>
        <taxon>Bacteria</taxon>
        <taxon>Pseudomonadati</taxon>
        <taxon>Pseudomonadota</taxon>
        <taxon>Betaproteobacteria</taxon>
        <taxon>Rhodocyclales</taxon>
        <taxon>Zoogloeaceae</taxon>
        <taxon>Azoarcus</taxon>
    </lineage>
</organism>
<dbReference type="SUPFAM" id="SSF53850">
    <property type="entry name" value="Periplasmic binding protein-like II"/>
    <property type="match status" value="1"/>
</dbReference>
<dbReference type="PANTHER" id="PTHR33376">
    <property type="match status" value="1"/>
</dbReference>
<sequence>MKKTLVAALAVIGLVSAPAQAVEIVITSEIPLTTNPSPYIVQFLEEIEARTSGAVTGKYFAVSQLYNDRDALAALGTGAVHMVWPVASRLELFDKRTGVLSLPFGLTEAQMTNECFADGLAEEISGYLAPAGMTILGFLRTAELVFLMRDKDIQSVADLRRQKIRVVGGRVMLDAMRAVQASPISMAASEMSVALAQGAIDGAMTSPAGWVDVLGTSAKYGALFPGMSLATSPVVVDKTWFDGLDEGHRDAISEVVDSIIERQWQETVARDKELIEQMVAQGSQYRVVDPAEVERLREVFQQASAEYVSANADAVAALERLNAVCLGN</sequence>
<evidence type="ECO:0000313" key="5">
    <source>
        <dbReference type="EMBL" id="NMG01644.1"/>
    </source>
</evidence>
<protein>
    <submittedName>
        <fullName evidence="5">C4-dicarboxylate ABC transporter substrate-binding protein</fullName>
    </submittedName>
</protein>
<dbReference type="Pfam" id="PF03480">
    <property type="entry name" value="DctP"/>
    <property type="match status" value="1"/>
</dbReference>
<feature type="signal peptide" evidence="4">
    <location>
        <begin position="1"/>
        <end position="21"/>
    </location>
</feature>
<feature type="chain" id="PRO_5037845719" evidence="4">
    <location>
        <begin position="22"/>
        <end position="328"/>
    </location>
</feature>
<comment type="similarity">
    <text evidence="1">Belongs to the bacterial solute-binding protein 7 family.</text>
</comment>
<comment type="caution">
    <text evidence="5">The sequence shown here is derived from an EMBL/GenBank/DDBJ whole genome shotgun (WGS) entry which is preliminary data.</text>
</comment>
<keyword evidence="3 4" id="KW-0732">Signal</keyword>
<evidence type="ECO:0000256" key="3">
    <source>
        <dbReference type="ARBA" id="ARBA00022729"/>
    </source>
</evidence>
<dbReference type="NCBIfam" id="NF037995">
    <property type="entry name" value="TRAP_S1"/>
    <property type="match status" value="1"/>
</dbReference>
<name>A0A972J7C5_9RHOO</name>
<dbReference type="RefSeq" id="WP_168986438.1">
    <property type="nucleotide sequence ID" value="NZ_CAWPHM010000286.1"/>
</dbReference>
<dbReference type="Gene3D" id="3.40.190.170">
    <property type="entry name" value="Bacterial extracellular solute-binding protein, family 7"/>
    <property type="match status" value="1"/>
</dbReference>
<dbReference type="EMBL" id="WTVM01000005">
    <property type="protein sequence ID" value="NMG01644.1"/>
    <property type="molecule type" value="Genomic_DNA"/>
</dbReference>
<evidence type="ECO:0000256" key="2">
    <source>
        <dbReference type="ARBA" id="ARBA00022448"/>
    </source>
</evidence>
<keyword evidence="2" id="KW-0813">Transport</keyword>
<dbReference type="AlphaFoldDB" id="A0A972J7C5"/>
<dbReference type="Proteomes" id="UP000599523">
    <property type="component" value="Unassembled WGS sequence"/>
</dbReference>
<evidence type="ECO:0000313" key="6">
    <source>
        <dbReference type="Proteomes" id="UP000599523"/>
    </source>
</evidence>
<proteinExistence type="inferred from homology"/>
<gene>
    <name evidence="5" type="ORF">GPA21_01465</name>
</gene>
<accession>A0A972J7C5</accession>
<dbReference type="InterPro" id="IPR038404">
    <property type="entry name" value="TRAP_DctP_sf"/>
</dbReference>
<evidence type="ECO:0000256" key="4">
    <source>
        <dbReference type="SAM" id="SignalP"/>
    </source>
</evidence>
<keyword evidence="6" id="KW-1185">Reference proteome</keyword>
<evidence type="ECO:0000256" key="1">
    <source>
        <dbReference type="ARBA" id="ARBA00009023"/>
    </source>
</evidence>
<dbReference type="PANTHER" id="PTHR33376:SF7">
    <property type="entry name" value="C4-DICARBOXYLATE-BINDING PROTEIN DCTB"/>
    <property type="match status" value="1"/>
</dbReference>
<dbReference type="InterPro" id="IPR018389">
    <property type="entry name" value="DctP_fam"/>
</dbReference>
<reference evidence="5" key="1">
    <citation type="submission" date="2019-12" db="EMBL/GenBank/DDBJ databases">
        <title>Comparative genomics gives insights into the taxonomy of the Azoarcus-Aromatoleum group and reveals separate origins of nif in the plant-associated Azoarcus and non-plant-associated Aromatoleum sub-groups.</title>
        <authorList>
            <person name="Lafos M."/>
            <person name="Maluk M."/>
            <person name="Batista M."/>
            <person name="Junghare M."/>
            <person name="Carmona M."/>
            <person name="Faoro H."/>
            <person name="Cruz L.M."/>
            <person name="Battistoni F."/>
            <person name="De Souza E."/>
            <person name="Pedrosa F."/>
            <person name="Chen W.-M."/>
            <person name="Poole P.S."/>
            <person name="Dixon R.A."/>
            <person name="James E.K."/>
        </authorList>
    </citation>
    <scope>NUCLEOTIDE SEQUENCE</scope>
    <source>
        <strain evidence="5">NSC3</strain>
    </source>
</reference>
<dbReference type="GO" id="GO:0055085">
    <property type="term" value="P:transmembrane transport"/>
    <property type="evidence" value="ECO:0007669"/>
    <property type="project" value="InterPro"/>
</dbReference>